<evidence type="ECO:0000313" key="1">
    <source>
        <dbReference type="EMBL" id="GAV06103.1"/>
    </source>
</evidence>
<sequence>MGLKSYAYVINDGKMVVKMKGFALKGQAKDLITFDSILNMLRTRMQDTEK</sequence>
<protein>
    <submittedName>
        <fullName evidence="1">Uncharacterized protein</fullName>
    </submittedName>
</protein>
<comment type="caution">
    <text evidence="1">The sequence shown here is derived from an EMBL/GenBank/DDBJ whole genome shotgun (WGS) entry which is preliminary data.</text>
</comment>
<organism evidence="1 2">
    <name type="scientific">Ramazzottius varieornatus</name>
    <name type="common">Water bear</name>
    <name type="synonym">Tardigrade</name>
    <dbReference type="NCBI Taxonomy" id="947166"/>
    <lineage>
        <taxon>Eukaryota</taxon>
        <taxon>Metazoa</taxon>
        <taxon>Ecdysozoa</taxon>
        <taxon>Tardigrada</taxon>
        <taxon>Eutardigrada</taxon>
        <taxon>Parachela</taxon>
        <taxon>Hypsibioidea</taxon>
        <taxon>Ramazzottiidae</taxon>
        <taxon>Ramazzottius</taxon>
    </lineage>
</organism>
<reference evidence="1 2" key="1">
    <citation type="journal article" date="2016" name="Nat. Commun.">
        <title>Extremotolerant tardigrade genome and improved radiotolerance of human cultured cells by tardigrade-unique protein.</title>
        <authorList>
            <person name="Hashimoto T."/>
            <person name="Horikawa D.D."/>
            <person name="Saito Y."/>
            <person name="Kuwahara H."/>
            <person name="Kozuka-Hata H."/>
            <person name="Shin-I T."/>
            <person name="Minakuchi Y."/>
            <person name="Ohishi K."/>
            <person name="Motoyama A."/>
            <person name="Aizu T."/>
            <person name="Enomoto A."/>
            <person name="Kondo K."/>
            <person name="Tanaka S."/>
            <person name="Hara Y."/>
            <person name="Koshikawa S."/>
            <person name="Sagara H."/>
            <person name="Miura T."/>
            <person name="Yokobori S."/>
            <person name="Miyagawa K."/>
            <person name="Suzuki Y."/>
            <person name="Kubo T."/>
            <person name="Oyama M."/>
            <person name="Kohara Y."/>
            <person name="Fujiyama A."/>
            <person name="Arakawa K."/>
            <person name="Katayama T."/>
            <person name="Toyoda A."/>
            <person name="Kunieda T."/>
        </authorList>
    </citation>
    <scope>NUCLEOTIDE SEQUENCE [LARGE SCALE GENOMIC DNA]</scope>
    <source>
        <strain evidence="1 2">YOKOZUNA-1</strain>
    </source>
</reference>
<name>A0A1D1W0D1_RAMVA</name>
<dbReference type="AlphaFoldDB" id="A0A1D1W0D1"/>
<dbReference type="EMBL" id="BDGG01000013">
    <property type="protein sequence ID" value="GAV06103.1"/>
    <property type="molecule type" value="Genomic_DNA"/>
</dbReference>
<evidence type="ECO:0000313" key="2">
    <source>
        <dbReference type="Proteomes" id="UP000186922"/>
    </source>
</evidence>
<accession>A0A1D1W0D1</accession>
<proteinExistence type="predicted"/>
<keyword evidence="2" id="KW-1185">Reference proteome</keyword>
<dbReference type="Proteomes" id="UP000186922">
    <property type="component" value="Unassembled WGS sequence"/>
</dbReference>
<gene>
    <name evidence="1" type="primary">RvY_16135-1</name>
    <name evidence="1" type="synonym">RvY_16135.1</name>
    <name evidence="1" type="ORF">RvY_16135</name>
</gene>